<name>A0ABP9QJS3_9RHOO</name>
<comment type="caution">
    <text evidence="1">The sequence shown here is derived from an EMBL/GenBank/DDBJ whole genome shotgun (WGS) entry which is preliminary data.</text>
</comment>
<sequence length="74" mass="8225">MRRTTGIPILDLATTIVEFLMRREAIVVTKFQIVQRLREALVASELDDATAALVGRTISSLFAQKILTKIDTGH</sequence>
<proteinExistence type="predicted"/>
<keyword evidence="2" id="KW-1185">Reference proteome</keyword>
<dbReference type="Proteomes" id="UP001500547">
    <property type="component" value="Unassembled WGS sequence"/>
</dbReference>
<dbReference type="EMBL" id="BAABLD010000007">
    <property type="protein sequence ID" value="GAA5163118.1"/>
    <property type="molecule type" value="Genomic_DNA"/>
</dbReference>
<protein>
    <submittedName>
        <fullName evidence="1">Uncharacterized protein</fullName>
    </submittedName>
</protein>
<evidence type="ECO:0000313" key="1">
    <source>
        <dbReference type="EMBL" id="GAA5163118.1"/>
    </source>
</evidence>
<accession>A0ABP9QJS3</accession>
<evidence type="ECO:0000313" key="2">
    <source>
        <dbReference type="Proteomes" id="UP001500547"/>
    </source>
</evidence>
<gene>
    <name evidence="1" type="ORF">GCM10025770_14790</name>
</gene>
<reference evidence="2" key="1">
    <citation type="journal article" date="2019" name="Int. J. Syst. Evol. Microbiol.">
        <title>The Global Catalogue of Microorganisms (GCM) 10K type strain sequencing project: providing services to taxonomists for standard genome sequencing and annotation.</title>
        <authorList>
            <consortium name="The Broad Institute Genomics Platform"/>
            <consortium name="The Broad Institute Genome Sequencing Center for Infectious Disease"/>
            <person name="Wu L."/>
            <person name="Ma J."/>
        </authorList>
    </citation>
    <scope>NUCLEOTIDE SEQUENCE [LARGE SCALE GENOMIC DNA]</scope>
    <source>
        <strain evidence="2">JCM 18715</strain>
    </source>
</reference>
<organism evidence="1 2">
    <name type="scientific">Viridibacterium curvum</name>
    <dbReference type="NCBI Taxonomy" id="1101404"/>
    <lineage>
        <taxon>Bacteria</taxon>
        <taxon>Pseudomonadati</taxon>
        <taxon>Pseudomonadota</taxon>
        <taxon>Betaproteobacteria</taxon>
        <taxon>Rhodocyclales</taxon>
        <taxon>Rhodocyclaceae</taxon>
        <taxon>Viridibacterium</taxon>
    </lineage>
</organism>